<reference evidence="2 3" key="1">
    <citation type="submission" date="2015-11" db="EMBL/GenBank/DDBJ databases">
        <title>Whole-Genome Sequence of Candidatus Oderbacter manganicum from the National Park Lower Oder Valley, Germany.</title>
        <authorList>
            <person name="Braun B."/>
            <person name="Liere K."/>
            <person name="Szewzyk U."/>
        </authorList>
    </citation>
    <scope>NUCLEOTIDE SEQUENCE [LARGE SCALE GENOMIC DNA]</scope>
    <source>
        <strain evidence="2 3">OTSz_A_272</strain>
    </source>
</reference>
<dbReference type="KEGG" id="cbot:ATE48_02145"/>
<dbReference type="EMBL" id="CP013244">
    <property type="protein sequence ID" value="ANP44809.1"/>
    <property type="molecule type" value="Genomic_DNA"/>
</dbReference>
<sequence>MTTDARLAAALGASAAPARDPRFTLAVMRAAEADRFKVEAMRAMLSWGAIAAAAAILALWLVGWGAVHWDGVQGGILGAGGIFALVAAARLMTQRLVAATSR</sequence>
<keyword evidence="1" id="KW-0472">Membrane</keyword>
<dbReference type="Proteomes" id="UP000092498">
    <property type="component" value="Chromosome"/>
</dbReference>
<dbReference type="InParanoid" id="A0A1B1AE29"/>
<protein>
    <submittedName>
        <fullName evidence="2">Uncharacterized protein</fullName>
    </submittedName>
</protein>
<evidence type="ECO:0000256" key="1">
    <source>
        <dbReference type="SAM" id="Phobius"/>
    </source>
</evidence>
<evidence type="ECO:0000313" key="2">
    <source>
        <dbReference type="EMBL" id="ANP44809.1"/>
    </source>
</evidence>
<evidence type="ECO:0000313" key="3">
    <source>
        <dbReference type="Proteomes" id="UP000092498"/>
    </source>
</evidence>
<keyword evidence="1" id="KW-0812">Transmembrane</keyword>
<dbReference type="STRING" id="1759059.ATE48_02145"/>
<feature type="transmembrane region" description="Helical" evidence="1">
    <location>
        <begin position="45"/>
        <end position="66"/>
    </location>
</feature>
<gene>
    <name evidence="2" type="ORF">ATE48_02145</name>
</gene>
<dbReference type="AlphaFoldDB" id="A0A1B1AE29"/>
<feature type="transmembrane region" description="Helical" evidence="1">
    <location>
        <begin position="72"/>
        <end position="92"/>
    </location>
</feature>
<accession>A0A1B1AE29</accession>
<proteinExistence type="predicted"/>
<name>A0A1B1AE29_9PROT</name>
<organism evidence="2 3">
    <name type="scientific">Candidatus Viadribacter manganicus</name>
    <dbReference type="NCBI Taxonomy" id="1759059"/>
    <lineage>
        <taxon>Bacteria</taxon>
        <taxon>Pseudomonadati</taxon>
        <taxon>Pseudomonadota</taxon>
        <taxon>Alphaproteobacteria</taxon>
        <taxon>Hyphomonadales</taxon>
        <taxon>Hyphomonadaceae</taxon>
        <taxon>Candidatus Viadribacter</taxon>
    </lineage>
</organism>
<keyword evidence="1" id="KW-1133">Transmembrane helix</keyword>
<keyword evidence="3" id="KW-1185">Reference proteome</keyword>
<dbReference type="RefSeq" id="WP_066767365.1">
    <property type="nucleotide sequence ID" value="NZ_CP013244.1"/>
</dbReference>